<feature type="binding site" evidence="10 12">
    <location>
        <position position="129"/>
    </location>
    <ligand>
        <name>ATP</name>
        <dbReference type="ChEBI" id="CHEBI:30616"/>
    </ligand>
</feature>
<dbReference type="InterPro" id="IPR008271">
    <property type="entry name" value="Ser/Thr_kinase_AS"/>
</dbReference>
<reference evidence="16" key="2">
    <citation type="submission" date="2025-09" db="UniProtKB">
        <authorList>
            <consortium name="Ensembl"/>
        </authorList>
    </citation>
    <scope>IDENTIFICATION</scope>
</reference>
<dbReference type="InterPro" id="IPR017441">
    <property type="entry name" value="Protein_kinase_ATP_BS"/>
</dbReference>
<proteinExistence type="inferred from homology"/>
<dbReference type="AlphaFoldDB" id="A0A3B3RHL6"/>
<evidence type="ECO:0000313" key="17">
    <source>
        <dbReference type="Proteomes" id="UP000261540"/>
    </source>
</evidence>
<organism evidence="16 17">
    <name type="scientific">Paramormyrops kingsleyae</name>
    <dbReference type="NCBI Taxonomy" id="1676925"/>
    <lineage>
        <taxon>Eukaryota</taxon>
        <taxon>Metazoa</taxon>
        <taxon>Chordata</taxon>
        <taxon>Craniata</taxon>
        <taxon>Vertebrata</taxon>
        <taxon>Euteleostomi</taxon>
        <taxon>Actinopterygii</taxon>
        <taxon>Neopterygii</taxon>
        <taxon>Teleostei</taxon>
        <taxon>Osteoglossocephala</taxon>
        <taxon>Osteoglossomorpha</taxon>
        <taxon>Osteoglossiformes</taxon>
        <taxon>Mormyridae</taxon>
        <taxon>Paramormyrops</taxon>
    </lineage>
</organism>
<keyword evidence="4 10" id="KW-0547">Nucleotide-binding</keyword>
<dbReference type="Gene3D" id="1.10.510.10">
    <property type="entry name" value="Transferase(Phosphotransferase) domain 1"/>
    <property type="match status" value="1"/>
</dbReference>
<reference evidence="16" key="1">
    <citation type="submission" date="2025-08" db="UniProtKB">
        <authorList>
            <consortium name="Ensembl"/>
        </authorList>
    </citation>
    <scope>IDENTIFICATION</scope>
</reference>
<dbReference type="GeneTree" id="ENSGT00940000154900"/>
<evidence type="ECO:0000256" key="14">
    <source>
        <dbReference type="SAM" id="MobiDB-lite"/>
    </source>
</evidence>
<evidence type="ECO:0000256" key="3">
    <source>
        <dbReference type="ARBA" id="ARBA00022679"/>
    </source>
</evidence>
<evidence type="ECO:0000256" key="8">
    <source>
        <dbReference type="ARBA" id="ARBA00048679"/>
    </source>
</evidence>
<dbReference type="GO" id="GO:0004674">
    <property type="term" value="F:protein serine/threonine kinase activity"/>
    <property type="evidence" value="ECO:0007669"/>
    <property type="project" value="UniProtKB-KW"/>
</dbReference>
<keyword evidence="17" id="KW-1185">Reference proteome</keyword>
<evidence type="ECO:0000256" key="5">
    <source>
        <dbReference type="ARBA" id="ARBA00022777"/>
    </source>
</evidence>
<comment type="catalytic activity">
    <reaction evidence="8">
        <text>L-seryl-[protein] + ATP = O-phospho-L-seryl-[protein] + ADP + H(+)</text>
        <dbReference type="Rhea" id="RHEA:17989"/>
        <dbReference type="Rhea" id="RHEA-COMP:9863"/>
        <dbReference type="Rhea" id="RHEA-COMP:11604"/>
        <dbReference type="ChEBI" id="CHEBI:15378"/>
        <dbReference type="ChEBI" id="CHEBI:29999"/>
        <dbReference type="ChEBI" id="CHEBI:30616"/>
        <dbReference type="ChEBI" id="CHEBI:83421"/>
        <dbReference type="ChEBI" id="CHEBI:456216"/>
        <dbReference type="EC" id="2.7.11.1"/>
    </reaction>
</comment>
<dbReference type="PROSITE" id="PS00108">
    <property type="entry name" value="PROTEIN_KINASE_ST"/>
    <property type="match status" value="1"/>
</dbReference>
<comment type="catalytic activity">
    <reaction evidence="7">
        <text>L-threonyl-[protein] + ATP = O-phospho-L-threonyl-[protein] + ADP + H(+)</text>
        <dbReference type="Rhea" id="RHEA:46608"/>
        <dbReference type="Rhea" id="RHEA-COMP:11060"/>
        <dbReference type="Rhea" id="RHEA-COMP:11605"/>
        <dbReference type="ChEBI" id="CHEBI:15378"/>
        <dbReference type="ChEBI" id="CHEBI:30013"/>
        <dbReference type="ChEBI" id="CHEBI:30616"/>
        <dbReference type="ChEBI" id="CHEBI:61977"/>
        <dbReference type="ChEBI" id="CHEBI:456216"/>
        <dbReference type="EC" id="2.7.11.1"/>
    </reaction>
</comment>
<evidence type="ECO:0000256" key="7">
    <source>
        <dbReference type="ARBA" id="ARBA00047899"/>
    </source>
</evidence>
<evidence type="ECO:0000256" key="10">
    <source>
        <dbReference type="PIRSR" id="PIRSR630616-2"/>
    </source>
</evidence>
<evidence type="ECO:0000256" key="13">
    <source>
        <dbReference type="RuleBase" id="RU000304"/>
    </source>
</evidence>
<feature type="cross-link" description="Glycyl lysine isopeptide (Lys-Gly) (interchain with G-Cter in SUMO2)" evidence="11">
    <location>
        <position position="225"/>
    </location>
</feature>
<feature type="compositionally biased region" description="Polar residues" evidence="14">
    <location>
        <begin position="1"/>
        <end position="15"/>
    </location>
</feature>
<dbReference type="Ensembl" id="ENSPKIT00000042382.1">
    <property type="protein sequence ID" value="ENSPKIP00000017863.1"/>
    <property type="gene ID" value="ENSPKIG00000003609.1"/>
</dbReference>
<evidence type="ECO:0000256" key="9">
    <source>
        <dbReference type="PIRSR" id="PIRSR630616-1"/>
    </source>
</evidence>
<evidence type="ECO:0000256" key="2">
    <source>
        <dbReference type="ARBA" id="ARBA00022527"/>
    </source>
</evidence>
<dbReference type="GO" id="GO:0005524">
    <property type="term" value="F:ATP binding"/>
    <property type="evidence" value="ECO:0007669"/>
    <property type="project" value="UniProtKB-UniRule"/>
</dbReference>
<feature type="binding site" evidence="10">
    <location>
        <begin position="178"/>
        <end position="180"/>
    </location>
    <ligand>
        <name>ATP</name>
        <dbReference type="ChEBI" id="CHEBI:30616"/>
    </ligand>
</feature>
<accession>A0A3B3RHL6</accession>
<dbReference type="Gene3D" id="3.30.200.20">
    <property type="entry name" value="Phosphorylase Kinase, domain 1"/>
    <property type="match status" value="1"/>
</dbReference>
<dbReference type="EC" id="2.7.11.1" evidence="1"/>
<dbReference type="STRING" id="1676925.ENSPKIP00000017863"/>
<evidence type="ECO:0000259" key="15">
    <source>
        <dbReference type="PROSITE" id="PS50011"/>
    </source>
</evidence>
<dbReference type="InterPro" id="IPR030616">
    <property type="entry name" value="Aur-like"/>
</dbReference>
<keyword evidence="2 13" id="KW-0723">Serine/threonine-protein kinase</keyword>
<feature type="domain" description="Protein kinase" evidence="15">
    <location>
        <begin position="100"/>
        <end position="350"/>
    </location>
</feature>
<dbReference type="FunFam" id="3.30.200.20:FF:000042">
    <property type="entry name" value="Aurora kinase A"/>
    <property type="match status" value="1"/>
</dbReference>
<comment type="similarity">
    <text evidence="13">Belongs to the protein kinase superfamily.</text>
</comment>
<dbReference type="InterPro" id="IPR011009">
    <property type="entry name" value="Kinase-like_dom_sf"/>
</dbReference>
<feature type="region of interest" description="Disordered" evidence="14">
    <location>
        <begin position="1"/>
        <end position="99"/>
    </location>
</feature>
<dbReference type="Pfam" id="PF00069">
    <property type="entry name" value="Pkinase"/>
    <property type="match status" value="1"/>
</dbReference>
<dbReference type="PANTHER" id="PTHR24350">
    <property type="entry name" value="SERINE/THREONINE-PROTEIN KINASE IAL-RELATED"/>
    <property type="match status" value="1"/>
</dbReference>
<evidence type="ECO:0000256" key="6">
    <source>
        <dbReference type="ARBA" id="ARBA00022840"/>
    </source>
</evidence>
<keyword evidence="6 10" id="KW-0067">ATP-binding</keyword>
<keyword evidence="5" id="KW-0418">Kinase</keyword>
<dbReference type="InterPro" id="IPR000719">
    <property type="entry name" value="Prot_kinase_dom"/>
</dbReference>
<feature type="binding site" evidence="10">
    <location>
        <position position="241"/>
    </location>
    <ligand>
        <name>ATP</name>
        <dbReference type="ChEBI" id="CHEBI:30616"/>
    </ligand>
</feature>
<evidence type="ECO:0000256" key="1">
    <source>
        <dbReference type="ARBA" id="ARBA00012513"/>
    </source>
</evidence>
<protein>
    <recommendedName>
        <fullName evidence="1">non-specific serine/threonine protein kinase</fullName>
        <ecNumber evidence="1">2.7.11.1</ecNumber>
    </recommendedName>
</protein>
<feature type="compositionally biased region" description="Polar residues" evidence="14">
    <location>
        <begin position="52"/>
        <end position="65"/>
    </location>
</feature>
<dbReference type="PROSITE" id="PS00107">
    <property type="entry name" value="PROTEIN_KINASE_ATP"/>
    <property type="match status" value="1"/>
</dbReference>
<keyword evidence="3" id="KW-0808">Transferase</keyword>
<dbReference type="SUPFAM" id="SSF56112">
    <property type="entry name" value="Protein kinase-like (PK-like)"/>
    <property type="match status" value="1"/>
</dbReference>
<feature type="binding site" evidence="10">
    <location>
        <position position="110"/>
    </location>
    <ligand>
        <name>ATP</name>
        <dbReference type="ChEBI" id="CHEBI:30616"/>
    </ligand>
</feature>
<feature type="active site" description="Proton acceptor" evidence="9">
    <location>
        <position position="223"/>
    </location>
</feature>
<feature type="binding site" evidence="10">
    <location>
        <begin position="227"/>
        <end position="228"/>
    </location>
    <ligand>
        <name>ATP</name>
        <dbReference type="ChEBI" id="CHEBI:30616"/>
    </ligand>
</feature>
<sequence length="371" mass="41771">RRVPILQSSHSSAKAQPQRVLGASNGPQRVQRPVGPQKPAPRAPSSKAAQAGEQNTPVRQAQSKNEPSRKEAAAPDPSKSVSTNAKEKASGTKRWSLDNFDIGRPLGKGKFGNVYLARERQSMFILALKVLFKQQLEKAGVEHQLRREVEIQAHLRHPNILRLYGYFHDSSRVYLILEFAPKGELYSELQRCGHFDEQRTATYITELADALQYCHSKKVIHRDIKPENILLGANGEIKIADFGWSVHTPSSRRSTLCGTLDYLPPEMIEGRTHDEKVDLWSLGVLCYEFLVGKPAFETKSHEETYRKISRVEFNYPVHVSPGAQDLINKLLKHNPLHRLPIHGVLAHPWVVENSTKKPTYMPPTPQPAPTC</sequence>
<dbReference type="FunFam" id="1.10.510.10:FF:000235">
    <property type="entry name" value="Serine/threonine-protein kinase ark1"/>
    <property type="match status" value="1"/>
</dbReference>
<evidence type="ECO:0000256" key="12">
    <source>
        <dbReference type="PROSITE-ProRule" id="PRU10141"/>
    </source>
</evidence>
<evidence type="ECO:0000256" key="11">
    <source>
        <dbReference type="PIRSR" id="PIRSR630616-3"/>
    </source>
</evidence>
<dbReference type="SMART" id="SM00220">
    <property type="entry name" value="S_TKc"/>
    <property type="match status" value="1"/>
</dbReference>
<name>A0A3B3RHL6_9TELE</name>
<evidence type="ECO:0000313" key="16">
    <source>
        <dbReference type="Ensembl" id="ENSPKIP00000017863.1"/>
    </source>
</evidence>
<dbReference type="Proteomes" id="UP000261540">
    <property type="component" value="Unplaced"/>
</dbReference>
<dbReference type="PROSITE" id="PS50011">
    <property type="entry name" value="PROTEIN_KINASE_DOM"/>
    <property type="match status" value="1"/>
</dbReference>
<evidence type="ECO:0000256" key="4">
    <source>
        <dbReference type="ARBA" id="ARBA00022741"/>
    </source>
</evidence>